<name>A0A4U8SAS6_9HELI</name>
<comment type="caution">
    <text evidence="3">The sequence shown here is derived from an EMBL/GenBank/DDBJ whole genome shotgun (WGS) entry which is preliminary data.</text>
</comment>
<gene>
    <name evidence="3" type="ORF">LS81_006495</name>
</gene>
<feature type="region of interest" description="Disordered" evidence="1">
    <location>
        <begin position="1"/>
        <end position="40"/>
    </location>
</feature>
<organism evidence="3 4">
    <name type="scientific">Helicobacter trogontum</name>
    <dbReference type="NCBI Taxonomy" id="50960"/>
    <lineage>
        <taxon>Bacteria</taxon>
        <taxon>Pseudomonadati</taxon>
        <taxon>Campylobacterota</taxon>
        <taxon>Epsilonproteobacteria</taxon>
        <taxon>Campylobacterales</taxon>
        <taxon>Helicobacteraceae</taxon>
        <taxon>Helicobacter</taxon>
    </lineage>
</organism>
<evidence type="ECO:0000256" key="2">
    <source>
        <dbReference type="SAM" id="Phobius"/>
    </source>
</evidence>
<feature type="transmembrane region" description="Helical" evidence="2">
    <location>
        <begin position="135"/>
        <end position="155"/>
    </location>
</feature>
<feature type="compositionally biased region" description="Basic and acidic residues" evidence="1">
    <location>
        <begin position="1"/>
        <end position="10"/>
    </location>
</feature>
<dbReference type="Proteomes" id="UP000029878">
    <property type="component" value="Unassembled WGS sequence"/>
</dbReference>
<dbReference type="RefSeq" id="WP_104696425.1">
    <property type="nucleotide sequence ID" value="NZ_FZNG01000003.1"/>
</dbReference>
<dbReference type="AlphaFoldDB" id="A0A4U8SAS6"/>
<dbReference type="EMBL" id="JRPL02000013">
    <property type="protein sequence ID" value="TLD82987.1"/>
    <property type="molecule type" value="Genomic_DNA"/>
</dbReference>
<sequence>MKNISNDRKSTKLQSNNQKHINPTMLESNNETKTTESIKRDSIKQTSINIESTKLESSTLKSNYLESKRPNDTKNKDSIKLDSNGDEIVWELKRLRHSLKSGTFLFLISQRIVMITFCVFIIYKIHEIDSMGKMLAILVILLVLTYFLSSLYLYFNCKTIIITNNKLIIKKYIGSDLNLLLTEIYCDDEPEIRGFQSIITFRPIINKKILPYYWYLDFHNTNIREIADILKPYIENTLLTLDEASYNHFKNLDRRFMRLNYLDFNMIDKQRNNDAK</sequence>
<evidence type="ECO:0000313" key="4">
    <source>
        <dbReference type="Proteomes" id="UP000029878"/>
    </source>
</evidence>
<keyword evidence="2" id="KW-1133">Transmembrane helix</keyword>
<protein>
    <submittedName>
        <fullName evidence="3">Uncharacterized protein</fullName>
    </submittedName>
</protein>
<reference evidence="3 4" key="1">
    <citation type="journal article" date="2014" name="Genome Announc.">
        <title>Draft genome sequences of eight enterohepatic helicobacter species isolated from both laboratory and wild rodents.</title>
        <authorList>
            <person name="Sheh A."/>
            <person name="Shen Z."/>
            <person name="Fox J.G."/>
        </authorList>
    </citation>
    <scope>NUCLEOTIDE SEQUENCE [LARGE SCALE GENOMIC DNA]</scope>
    <source>
        <strain evidence="3 4">ATCC 700114</strain>
    </source>
</reference>
<evidence type="ECO:0000256" key="1">
    <source>
        <dbReference type="SAM" id="MobiDB-lite"/>
    </source>
</evidence>
<keyword evidence="2" id="KW-0812">Transmembrane</keyword>
<accession>A0A4U8SAS6</accession>
<feature type="compositionally biased region" description="Polar residues" evidence="1">
    <location>
        <begin position="12"/>
        <end position="32"/>
    </location>
</feature>
<proteinExistence type="predicted"/>
<keyword evidence="2" id="KW-0472">Membrane</keyword>
<evidence type="ECO:0000313" key="3">
    <source>
        <dbReference type="EMBL" id="TLD82987.1"/>
    </source>
</evidence>
<feature type="transmembrane region" description="Helical" evidence="2">
    <location>
        <begin position="103"/>
        <end position="123"/>
    </location>
</feature>